<reference evidence="1 2" key="1">
    <citation type="submission" date="2016-01" db="EMBL/GenBank/DDBJ databases">
        <title>Complete genome and mega plasmid sequence of Sphingomonas panacis DCY99 elicits systemic resistance in rice to Xanthomonas oryzae.</title>
        <authorList>
            <person name="Kim Y.J."/>
            <person name="Yang D.C."/>
            <person name="Sing P."/>
        </authorList>
    </citation>
    <scope>NUCLEOTIDE SEQUENCE [LARGE SCALE GENOMIC DNA]</scope>
    <source>
        <strain evidence="1 2">DCY99</strain>
        <plasmid evidence="2">Plasmid</plasmid>
    </source>
</reference>
<evidence type="ECO:0000313" key="1">
    <source>
        <dbReference type="EMBL" id="AOH87124.1"/>
    </source>
</evidence>
<dbReference type="Proteomes" id="UP000094256">
    <property type="component" value="Plasmid unnamed"/>
</dbReference>
<protein>
    <submittedName>
        <fullName evidence="1">Uncharacterized protein</fullName>
    </submittedName>
</protein>
<dbReference type="EMBL" id="CP014169">
    <property type="protein sequence ID" value="AOH87124.1"/>
    <property type="molecule type" value="Genomic_DNA"/>
</dbReference>
<dbReference type="AlphaFoldDB" id="A0A1B3ZI69"/>
<name>A0A1B3ZI69_9SPHN</name>
<accession>A0A1B3ZI69</accession>
<dbReference type="KEGG" id="span:AWL63_23400"/>
<geneLocation type="plasmid" evidence="2"/>
<keyword evidence="2" id="KW-1185">Reference proteome</keyword>
<dbReference type="OrthoDB" id="7475507at2"/>
<evidence type="ECO:0000313" key="2">
    <source>
        <dbReference type="Proteomes" id="UP000094256"/>
    </source>
</evidence>
<keyword evidence="1" id="KW-0614">Plasmid</keyword>
<organism evidence="1 2">
    <name type="scientific">Sphingomonas panacis</name>
    <dbReference type="NCBI Taxonomy" id="1560345"/>
    <lineage>
        <taxon>Bacteria</taxon>
        <taxon>Pseudomonadati</taxon>
        <taxon>Pseudomonadota</taxon>
        <taxon>Alphaproteobacteria</taxon>
        <taxon>Sphingomonadales</taxon>
        <taxon>Sphingomonadaceae</taxon>
        <taxon>Sphingomonas</taxon>
    </lineage>
</organism>
<sequence length="79" mass="8506">MLNPFQRACATTFAEGDFAHVESLDDAREAGDTLFTFLMIELSSSEGCDSADEAARRLDMAIDQIQGVAEAVQYAGSAR</sequence>
<gene>
    <name evidence="1" type="ORF">AWL63_23400</name>
</gene>
<proteinExistence type="predicted"/>
<dbReference type="RefSeq" id="WP_069207694.1">
    <property type="nucleotide sequence ID" value="NZ_CP014169.1"/>
</dbReference>